<gene>
    <name evidence="2" type="ORF">K1Y72_07630</name>
</gene>
<keyword evidence="1" id="KW-0812">Transmembrane</keyword>
<evidence type="ECO:0000313" key="3">
    <source>
        <dbReference type="Proteomes" id="UP000774570"/>
    </source>
</evidence>
<proteinExistence type="predicted"/>
<keyword evidence="1" id="KW-1133">Transmembrane helix</keyword>
<comment type="caution">
    <text evidence="2">The sequence shown here is derived from an EMBL/GenBank/DDBJ whole genome shotgun (WGS) entry which is preliminary data.</text>
</comment>
<keyword evidence="1" id="KW-0472">Membrane</keyword>
<accession>A0ABS7FPC0</accession>
<keyword evidence="3" id="KW-1185">Reference proteome</keyword>
<protein>
    <submittedName>
        <fullName evidence="2">Uncharacterized protein</fullName>
    </submittedName>
</protein>
<feature type="transmembrane region" description="Helical" evidence="1">
    <location>
        <begin position="29"/>
        <end position="46"/>
    </location>
</feature>
<organism evidence="2 3">
    <name type="scientific">Actinomadura parmotrematis</name>
    <dbReference type="NCBI Taxonomy" id="2864039"/>
    <lineage>
        <taxon>Bacteria</taxon>
        <taxon>Bacillati</taxon>
        <taxon>Actinomycetota</taxon>
        <taxon>Actinomycetes</taxon>
        <taxon>Streptosporangiales</taxon>
        <taxon>Thermomonosporaceae</taxon>
        <taxon>Actinomadura</taxon>
    </lineage>
</organism>
<dbReference type="Proteomes" id="UP000774570">
    <property type="component" value="Unassembled WGS sequence"/>
</dbReference>
<evidence type="ECO:0000313" key="2">
    <source>
        <dbReference type="EMBL" id="MBW8482233.1"/>
    </source>
</evidence>
<evidence type="ECO:0000256" key="1">
    <source>
        <dbReference type="SAM" id="Phobius"/>
    </source>
</evidence>
<dbReference type="EMBL" id="JAIBOA010000004">
    <property type="protein sequence ID" value="MBW8482233.1"/>
    <property type="molecule type" value="Genomic_DNA"/>
</dbReference>
<sequence length="80" mass="8226">MRATGTAAAVAACTAAAGAAAWSPTLFRAAIAAGAVAFAIGAVRAAREIHDRQVRILRGLDTQTAVLREAARAARDEPRR</sequence>
<dbReference type="RefSeq" id="WP_220164650.1">
    <property type="nucleotide sequence ID" value="NZ_JAIBOA010000004.1"/>
</dbReference>
<reference evidence="2 3" key="1">
    <citation type="submission" date="2021-07" db="EMBL/GenBank/DDBJ databases">
        <title>Actinomadura sp. PM05-2 isolated from lichen.</title>
        <authorList>
            <person name="Somphong A."/>
            <person name="Phongsopitanun W."/>
            <person name="Tanasupawat S."/>
            <person name="Peongsungnone V."/>
        </authorList>
    </citation>
    <scope>NUCLEOTIDE SEQUENCE [LARGE SCALE GENOMIC DNA]</scope>
    <source>
        <strain evidence="2 3">PM05-2</strain>
    </source>
</reference>
<name>A0ABS7FPC0_9ACTN</name>